<evidence type="ECO:0000259" key="2">
    <source>
        <dbReference type="Pfam" id="PF07331"/>
    </source>
</evidence>
<dbReference type="AlphaFoldDB" id="A0A1C3K5V9"/>
<keyword evidence="5" id="KW-1185">Reference proteome</keyword>
<evidence type="ECO:0000313" key="5">
    <source>
        <dbReference type="Proteomes" id="UP000078558"/>
    </source>
</evidence>
<proteinExistence type="predicted"/>
<dbReference type="EMBL" id="LT907988">
    <property type="protein sequence ID" value="SOE52469.1"/>
    <property type="molecule type" value="Genomic_DNA"/>
</dbReference>
<dbReference type="Proteomes" id="UP000078558">
    <property type="component" value="Chromosome I"/>
</dbReference>
<evidence type="ECO:0000256" key="1">
    <source>
        <dbReference type="SAM" id="Phobius"/>
    </source>
</evidence>
<feature type="transmembrane region" description="Helical" evidence="1">
    <location>
        <begin position="40"/>
        <end position="59"/>
    </location>
</feature>
<accession>A0A1C3K5V9</accession>
<feature type="transmembrane region" description="Helical" evidence="1">
    <location>
        <begin position="125"/>
        <end position="146"/>
    </location>
</feature>
<evidence type="ECO:0000313" key="4">
    <source>
        <dbReference type="EMBL" id="SOE52469.1"/>
    </source>
</evidence>
<keyword evidence="1" id="KW-0812">Transmembrane</keyword>
<feature type="transmembrane region" description="Helical" evidence="1">
    <location>
        <begin position="71"/>
        <end position="89"/>
    </location>
</feature>
<dbReference type="KEGG" id="odi:ODI_R4211"/>
<dbReference type="RefSeq" id="WP_067757399.1">
    <property type="nucleotide sequence ID" value="NZ_LT907988.1"/>
</dbReference>
<protein>
    <submittedName>
        <fullName evidence="3">Tricarboxylate transport protein TctB</fullName>
    </submittedName>
</protein>
<name>A0A1C3K5V9_9BURK</name>
<dbReference type="InterPro" id="IPR009936">
    <property type="entry name" value="DUF1468"/>
</dbReference>
<feature type="transmembrane region" description="Helical" evidence="1">
    <location>
        <begin position="9"/>
        <end position="28"/>
    </location>
</feature>
<feature type="transmembrane region" description="Helical" evidence="1">
    <location>
        <begin position="95"/>
        <end position="113"/>
    </location>
</feature>
<evidence type="ECO:0000313" key="3">
    <source>
        <dbReference type="EMBL" id="SBT26863.1"/>
    </source>
</evidence>
<dbReference type="OrthoDB" id="8687078at2"/>
<dbReference type="Pfam" id="PF07331">
    <property type="entry name" value="TctB"/>
    <property type="match status" value="1"/>
</dbReference>
<dbReference type="STRING" id="1851544.ODI_00988"/>
<gene>
    <name evidence="3" type="ORF">ODI_00988</name>
    <name evidence="4" type="ORF">ODI_R4211</name>
</gene>
<sequence>MRIEILDRLFAMGLFFLGLYISVSAPSYGYLSEGNPGPGFFPLWVGILIAGLSIVNFVRSVAGKETLTNEISVPGLLKPALVTLVLVAFVFLADVLGMILACAALVLAIGRIIHPRWDRVFTMKILATAVLFPVAASLAFGTYLGVPLPVGVLGF</sequence>
<organism evidence="3 5">
    <name type="scientific">Orrella dioscoreae</name>
    <dbReference type="NCBI Taxonomy" id="1851544"/>
    <lineage>
        <taxon>Bacteria</taxon>
        <taxon>Pseudomonadati</taxon>
        <taxon>Pseudomonadota</taxon>
        <taxon>Betaproteobacteria</taxon>
        <taxon>Burkholderiales</taxon>
        <taxon>Alcaligenaceae</taxon>
        <taxon>Orrella</taxon>
    </lineage>
</organism>
<feature type="domain" description="DUF1468" evidence="2">
    <location>
        <begin position="11"/>
        <end position="149"/>
    </location>
</feature>
<reference evidence="4 5" key="2">
    <citation type="submission" date="2017-08" db="EMBL/GenBank/DDBJ databases">
        <authorList>
            <person name="de Groot N.N."/>
        </authorList>
    </citation>
    <scope>NUCLEOTIDE SEQUENCE [LARGE SCALE GENOMIC DNA]</scope>
    <source>
        <strain evidence="4">Orrdi1</strain>
    </source>
</reference>
<reference evidence="3 5" key="1">
    <citation type="submission" date="2016-06" db="EMBL/GenBank/DDBJ databases">
        <authorList>
            <person name="Kjaerup R.B."/>
            <person name="Dalgaard T.S."/>
            <person name="Juul-Madsen H.R."/>
        </authorList>
    </citation>
    <scope>NUCLEOTIDE SEQUENCE [LARGE SCALE GENOMIC DNA]</scope>
    <source>
        <strain evidence="3">Orrdi1</strain>
    </source>
</reference>
<keyword evidence="1" id="KW-1133">Transmembrane helix</keyword>
<dbReference type="EMBL" id="FLRC01000044">
    <property type="protein sequence ID" value="SBT26863.1"/>
    <property type="molecule type" value="Genomic_DNA"/>
</dbReference>
<keyword evidence="1" id="KW-0472">Membrane</keyword>